<evidence type="ECO:0000313" key="2">
    <source>
        <dbReference type="Proteomes" id="UP000004465"/>
    </source>
</evidence>
<evidence type="ECO:0008006" key="3">
    <source>
        <dbReference type="Google" id="ProtNLM"/>
    </source>
</evidence>
<dbReference type="STRING" id="883111.HMPREF9706_00661"/>
<name>K1LIJ7_9LACT</name>
<keyword evidence="2" id="KW-1185">Reference proteome</keyword>
<gene>
    <name evidence="1" type="ORF">HMPREF9706_00661</name>
</gene>
<dbReference type="OrthoDB" id="2140771at2"/>
<proteinExistence type="predicted"/>
<organism evidence="1 2">
    <name type="scientific">Facklamia hominis CCUG 36813</name>
    <dbReference type="NCBI Taxonomy" id="883111"/>
    <lineage>
        <taxon>Bacteria</taxon>
        <taxon>Bacillati</taxon>
        <taxon>Bacillota</taxon>
        <taxon>Bacilli</taxon>
        <taxon>Lactobacillales</taxon>
        <taxon>Aerococcaceae</taxon>
        <taxon>Facklamia</taxon>
    </lineage>
</organism>
<dbReference type="EMBL" id="AGZD01000007">
    <property type="protein sequence ID" value="EKB54471.1"/>
    <property type="molecule type" value="Genomic_DNA"/>
</dbReference>
<dbReference type="Gene3D" id="1.10.10.2910">
    <property type="match status" value="1"/>
</dbReference>
<comment type="caution">
    <text evidence="1">The sequence shown here is derived from an EMBL/GenBank/DDBJ whole genome shotgun (WGS) entry which is preliminary data.</text>
</comment>
<dbReference type="PATRIC" id="fig|883111.3.peg.665"/>
<accession>K1LIJ7</accession>
<dbReference type="RefSeq" id="WP_006907980.1">
    <property type="nucleotide sequence ID" value="NZ_JH932292.1"/>
</dbReference>
<dbReference type="AlphaFoldDB" id="K1LIJ7"/>
<reference evidence="1 2" key="1">
    <citation type="submission" date="2012-07" db="EMBL/GenBank/DDBJ databases">
        <title>The Genome Sequence of Facklamia hominis CCUG 36813.</title>
        <authorList>
            <consortium name="The Broad Institute Genome Sequencing Platform"/>
            <person name="Earl A."/>
            <person name="Ward D."/>
            <person name="Feldgarden M."/>
            <person name="Gevers D."/>
            <person name="Huys G."/>
            <person name="Walker B."/>
            <person name="Young S.K."/>
            <person name="Zeng Q."/>
            <person name="Gargeya S."/>
            <person name="Fitzgerald M."/>
            <person name="Haas B."/>
            <person name="Abouelleil A."/>
            <person name="Alvarado L."/>
            <person name="Arachchi H.M."/>
            <person name="Berlin A.M."/>
            <person name="Chapman S.B."/>
            <person name="Goldberg J."/>
            <person name="Griggs A."/>
            <person name="Gujja S."/>
            <person name="Hansen M."/>
            <person name="Howarth C."/>
            <person name="Imamovic A."/>
            <person name="Larimer J."/>
            <person name="McCowen C."/>
            <person name="Montmayeur A."/>
            <person name="Murphy C."/>
            <person name="Neiman D."/>
            <person name="Pearson M."/>
            <person name="Priest M."/>
            <person name="Roberts A."/>
            <person name="Saif S."/>
            <person name="Shea T."/>
            <person name="Sisk P."/>
            <person name="Sykes S."/>
            <person name="Wortman J."/>
            <person name="Nusbaum C."/>
            <person name="Birren B."/>
        </authorList>
    </citation>
    <scope>NUCLEOTIDE SEQUENCE [LARGE SCALE GENOMIC DNA]</scope>
    <source>
        <strain evidence="1 2">CCUG 36813</strain>
    </source>
</reference>
<protein>
    <recommendedName>
        <fullName evidence="3">IrrE N-terminal-like domain-containing protein</fullName>
    </recommendedName>
</protein>
<dbReference type="HOGENOM" id="CLU_153733_1_0_9"/>
<sequence length="98" mass="11444">MLDKIKVGGIDYQIVLKDLDTRGDDKNGQQLGWCVMGDNLIEINEKIHKTRQDQTLIHELTHAMFFEAGLEDEEDLVNRLGLILYQVLKDNDFSWLRR</sequence>
<dbReference type="Proteomes" id="UP000004465">
    <property type="component" value="Unassembled WGS sequence"/>
</dbReference>
<evidence type="ECO:0000313" key="1">
    <source>
        <dbReference type="EMBL" id="EKB54471.1"/>
    </source>
</evidence>